<feature type="region of interest" description="Disordered" evidence="1">
    <location>
        <begin position="27"/>
        <end position="67"/>
    </location>
</feature>
<accession>A0A1J1HXP7</accession>
<dbReference type="AlphaFoldDB" id="A0A1J1HXP7"/>
<organism evidence="2 3">
    <name type="scientific">Clunio marinus</name>
    <dbReference type="NCBI Taxonomy" id="568069"/>
    <lineage>
        <taxon>Eukaryota</taxon>
        <taxon>Metazoa</taxon>
        <taxon>Ecdysozoa</taxon>
        <taxon>Arthropoda</taxon>
        <taxon>Hexapoda</taxon>
        <taxon>Insecta</taxon>
        <taxon>Pterygota</taxon>
        <taxon>Neoptera</taxon>
        <taxon>Endopterygota</taxon>
        <taxon>Diptera</taxon>
        <taxon>Nematocera</taxon>
        <taxon>Chironomoidea</taxon>
        <taxon>Chironomidae</taxon>
        <taxon>Clunio</taxon>
    </lineage>
</organism>
<evidence type="ECO:0000313" key="2">
    <source>
        <dbReference type="EMBL" id="CRK92805.1"/>
    </source>
</evidence>
<gene>
    <name evidence="2" type="ORF">CLUMA_CG006460</name>
</gene>
<name>A0A1J1HXP7_9DIPT</name>
<protein>
    <submittedName>
        <fullName evidence="2">CLUMA_CG006460, isoform A</fullName>
    </submittedName>
</protein>
<feature type="compositionally biased region" description="Basic and acidic residues" evidence="1">
    <location>
        <begin position="57"/>
        <end position="67"/>
    </location>
</feature>
<proteinExistence type="predicted"/>
<sequence length="83" mass="9204">MSHLMQTTSKGALQLKEISIIPITTGAVAQPQGKPSSSSQLMADENSADSLRKKRCTDRYDSSESSDRYVPTPFNLLASYRFY</sequence>
<reference evidence="2 3" key="1">
    <citation type="submission" date="2015-04" db="EMBL/GenBank/DDBJ databases">
        <authorList>
            <person name="Syromyatnikov M.Y."/>
            <person name="Popov V.N."/>
        </authorList>
    </citation>
    <scope>NUCLEOTIDE SEQUENCE [LARGE SCALE GENOMIC DNA]</scope>
</reference>
<evidence type="ECO:0000256" key="1">
    <source>
        <dbReference type="SAM" id="MobiDB-lite"/>
    </source>
</evidence>
<dbReference type="Proteomes" id="UP000183832">
    <property type="component" value="Unassembled WGS sequence"/>
</dbReference>
<keyword evidence="3" id="KW-1185">Reference proteome</keyword>
<evidence type="ECO:0000313" key="3">
    <source>
        <dbReference type="Proteomes" id="UP000183832"/>
    </source>
</evidence>
<dbReference type="EMBL" id="CVRI01000035">
    <property type="protein sequence ID" value="CRK92805.1"/>
    <property type="molecule type" value="Genomic_DNA"/>
</dbReference>